<reference evidence="2 3" key="1">
    <citation type="submission" date="2013-11" db="EMBL/GenBank/DDBJ databases">
        <title>Genome sequencing of Stegodyphus mimosarum.</title>
        <authorList>
            <person name="Bechsgaard J."/>
        </authorList>
    </citation>
    <scope>NUCLEOTIDE SEQUENCE [LARGE SCALE GENOMIC DNA]</scope>
</reference>
<evidence type="ECO:0008006" key="4">
    <source>
        <dbReference type="Google" id="ProtNLM"/>
    </source>
</evidence>
<dbReference type="AlphaFoldDB" id="A0A087SXZ9"/>
<evidence type="ECO:0000313" key="2">
    <source>
        <dbReference type="EMBL" id="KFM57738.1"/>
    </source>
</evidence>
<dbReference type="OrthoDB" id="6425416at2759"/>
<organism evidence="2 3">
    <name type="scientific">Stegodyphus mimosarum</name>
    <name type="common">African social velvet spider</name>
    <dbReference type="NCBI Taxonomy" id="407821"/>
    <lineage>
        <taxon>Eukaryota</taxon>
        <taxon>Metazoa</taxon>
        <taxon>Ecdysozoa</taxon>
        <taxon>Arthropoda</taxon>
        <taxon>Chelicerata</taxon>
        <taxon>Arachnida</taxon>
        <taxon>Araneae</taxon>
        <taxon>Araneomorphae</taxon>
        <taxon>Entelegynae</taxon>
        <taxon>Eresoidea</taxon>
        <taxon>Eresidae</taxon>
        <taxon>Stegodyphus</taxon>
    </lineage>
</organism>
<dbReference type="OMA" id="ICHNDID"/>
<sequence>MENKMRFIIATTLVAISTGVLGTDDNCNQHFPEKCAPEGDIEFPETEKAYDETCPILVNLYKCMQEHAVECGSDNLEDITAYLELLEDVCRKDSRLYKALASNTGCIKKSIVEECSDDIYTVYKTYRHSMEREASSGEISDEIRKKLFCMVQAYEVLCASNAVAQCGETVKDAVLELAHRTDYMEKKKLCPRNVRGEAVKDIPVLQISVFKKLQLEELLLLEN</sequence>
<feature type="non-terminal residue" evidence="2">
    <location>
        <position position="223"/>
    </location>
</feature>
<keyword evidence="1" id="KW-0732">Signal</keyword>
<keyword evidence="3" id="KW-1185">Reference proteome</keyword>
<proteinExistence type="predicted"/>
<dbReference type="Proteomes" id="UP000054359">
    <property type="component" value="Unassembled WGS sequence"/>
</dbReference>
<evidence type="ECO:0000313" key="3">
    <source>
        <dbReference type="Proteomes" id="UP000054359"/>
    </source>
</evidence>
<gene>
    <name evidence="2" type="ORF">X975_11014</name>
</gene>
<dbReference type="EMBL" id="KK112471">
    <property type="protein sequence ID" value="KFM57738.1"/>
    <property type="molecule type" value="Genomic_DNA"/>
</dbReference>
<accession>A0A087SXZ9</accession>
<feature type="signal peptide" evidence="1">
    <location>
        <begin position="1"/>
        <end position="22"/>
    </location>
</feature>
<name>A0A087SXZ9_STEMI</name>
<protein>
    <recommendedName>
        <fullName evidence="4">Secreted protein</fullName>
    </recommendedName>
</protein>
<feature type="chain" id="PRO_5001829130" description="Secreted protein" evidence="1">
    <location>
        <begin position="23"/>
        <end position="223"/>
    </location>
</feature>
<evidence type="ECO:0000256" key="1">
    <source>
        <dbReference type="SAM" id="SignalP"/>
    </source>
</evidence>